<name>A0AAW1YLG3_RUBAR</name>
<protein>
    <submittedName>
        <fullName evidence="1">Uncharacterized protein</fullName>
    </submittedName>
</protein>
<keyword evidence="2" id="KW-1185">Reference proteome</keyword>
<accession>A0AAW1YLG3</accession>
<organism evidence="1 2">
    <name type="scientific">Rubus argutus</name>
    <name type="common">Southern blackberry</name>
    <dbReference type="NCBI Taxonomy" id="59490"/>
    <lineage>
        <taxon>Eukaryota</taxon>
        <taxon>Viridiplantae</taxon>
        <taxon>Streptophyta</taxon>
        <taxon>Embryophyta</taxon>
        <taxon>Tracheophyta</taxon>
        <taxon>Spermatophyta</taxon>
        <taxon>Magnoliopsida</taxon>
        <taxon>eudicotyledons</taxon>
        <taxon>Gunneridae</taxon>
        <taxon>Pentapetalae</taxon>
        <taxon>rosids</taxon>
        <taxon>fabids</taxon>
        <taxon>Rosales</taxon>
        <taxon>Rosaceae</taxon>
        <taxon>Rosoideae</taxon>
        <taxon>Rosoideae incertae sedis</taxon>
        <taxon>Rubus</taxon>
    </lineage>
</organism>
<dbReference type="Proteomes" id="UP001457282">
    <property type="component" value="Unassembled WGS sequence"/>
</dbReference>
<evidence type="ECO:0000313" key="1">
    <source>
        <dbReference type="EMBL" id="KAK9949520.1"/>
    </source>
</evidence>
<proteinExistence type="predicted"/>
<sequence length="89" mass="8857">MRTEDMRLSAMGSGNLNISIGGGDELAGWALNGGTTGRLTVKASSWALKMESNGEDRGGAGEVLGSGDAGLGRGAARDGGDACVICELV</sequence>
<dbReference type="EMBL" id="JBEDUW010000001">
    <property type="protein sequence ID" value="KAK9949520.1"/>
    <property type="molecule type" value="Genomic_DNA"/>
</dbReference>
<evidence type="ECO:0000313" key="2">
    <source>
        <dbReference type="Proteomes" id="UP001457282"/>
    </source>
</evidence>
<comment type="caution">
    <text evidence="1">The sequence shown here is derived from an EMBL/GenBank/DDBJ whole genome shotgun (WGS) entry which is preliminary data.</text>
</comment>
<gene>
    <name evidence="1" type="ORF">M0R45_005038</name>
</gene>
<dbReference type="AlphaFoldDB" id="A0AAW1YLG3"/>
<reference evidence="1 2" key="1">
    <citation type="journal article" date="2023" name="G3 (Bethesda)">
        <title>A chromosome-length genome assembly and annotation of blackberry (Rubus argutus, cv. 'Hillquist').</title>
        <authorList>
            <person name="Bruna T."/>
            <person name="Aryal R."/>
            <person name="Dudchenko O."/>
            <person name="Sargent D.J."/>
            <person name="Mead D."/>
            <person name="Buti M."/>
            <person name="Cavallini A."/>
            <person name="Hytonen T."/>
            <person name="Andres J."/>
            <person name="Pham M."/>
            <person name="Weisz D."/>
            <person name="Mascagni F."/>
            <person name="Usai G."/>
            <person name="Natali L."/>
            <person name="Bassil N."/>
            <person name="Fernandez G.E."/>
            <person name="Lomsadze A."/>
            <person name="Armour M."/>
            <person name="Olukolu B."/>
            <person name="Poorten T."/>
            <person name="Britton C."/>
            <person name="Davik J."/>
            <person name="Ashrafi H."/>
            <person name="Aiden E.L."/>
            <person name="Borodovsky M."/>
            <person name="Worthington M."/>
        </authorList>
    </citation>
    <scope>NUCLEOTIDE SEQUENCE [LARGE SCALE GENOMIC DNA]</scope>
    <source>
        <strain evidence="1">PI 553951</strain>
    </source>
</reference>